<gene>
    <name evidence="2" type="ORF">ABEU20_000681</name>
</gene>
<proteinExistence type="predicted"/>
<dbReference type="EMBL" id="JBDLNV010000001">
    <property type="protein sequence ID" value="MFM1722133.1"/>
    <property type="molecule type" value="Genomic_DNA"/>
</dbReference>
<keyword evidence="3" id="KW-1185">Reference proteome</keyword>
<accession>A0ABW9FAL6</accession>
<comment type="caution">
    <text evidence="2">The sequence shown here is derived from an EMBL/GenBank/DDBJ whole genome shotgun (WGS) entry which is preliminary data.</text>
</comment>
<dbReference type="RefSeq" id="WP_420162715.1">
    <property type="nucleotide sequence ID" value="NZ_JBDLNV010000001.1"/>
</dbReference>
<evidence type="ECO:0000256" key="1">
    <source>
        <dbReference type="SAM" id="MobiDB-lite"/>
    </source>
</evidence>
<name>A0ABW9FAL6_9NOCA</name>
<evidence type="ECO:0000313" key="3">
    <source>
        <dbReference type="Proteomes" id="UP001629745"/>
    </source>
</evidence>
<protein>
    <submittedName>
        <fullName evidence="2">Uncharacterized protein</fullName>
    </submittedName>
</protein>
<evidence type="ECO:0000313" key="2">
    <source>
        <dbReference type="EMBL" id="MFM1722133.1"/>
    </source>
</evidence>
<reference evidence="2 3" key="1">
    <citation type="submission" date="2023-11" db="EMBL/GenBank/DDBJ databases">
        <authorList>
            <person name="Val-Calvo J."/>
            <person name="Scortti M."/>
            <person name="Vazquez-Boland J."/>
        </authorList>
    </citation>
    <scope>NUCLEOTIDE SEQUENCE [LARGE SCALE GENOMIC DNA]</scope>
    <source>
        <strain evidence="2 3">PAM 2766</strain>
    </source>
</reference>
<organism evidence="2 3">
    <name type="scientific">Rhodococcus parequi</name>
    <dbReference type="NCBI Taxonomy" id="3137122"/>
    <lineage>
        <taxon>Bacteria</taxon>
        <taxon>Bacillati</taxon>
        <taxon>Actinomycetota</taxon>
        <taxon>Actinomycetes</taxon>
        <taxon>Mycobacteriales</taxon>
        <taxon>Nocardiaceae</taxon>
        <taxon>Rhodococcus</taxon>
    </lineage>
</organism>
<sequence length="61" mass="6117">MGSNDKQQLSITAPAEGRTYTALGAGGEITLAVDGQIATDPEPGTGSLDFGSLTDLFGSQS</sequence>
<dbReference type="Proteomes" id="UP001629745">
    <property type="component" value="Unassembled WGS sequence"/>
</dbReference>
<feature type="region of interest" description="Disordered" evidence="1">
    <location>
        <begin position="38"/>
        <end position="61"/>
    </location>
</feature>